<reference evidence="1" key="1">
    <citation type="submission" date="2018-06" db="EMBL/GenBank/DDBJ databases">
        <authorList>
            <person name="Zhirakovskaya E."/>
        </authorList>
    </citation>
    <scope>NUCLEOTIDE SEQUENCE</scope>
</reference>
<accession>A0A3B0VIH7</accession>
<name>A0A3B0VIH7_9ZZZZ</name>
<gene>
    <name evidence="1" type="ORF">MNBD_CPR01-232</name>
</gene>
<dbReference type="AlphaFoldDB" id="A0A3B0VIH7"/>
<evidence type="ECO:0000313" key="1">
    <source>
        <dbReference type="EMBL" id="VAW31886.1"/>
    </source>
</evidence>
<proteinExistence type="predicted"/>
<organism evidence="1">
    <name type="scientific">hydrothermal vent metagenome</name>
    <dbReference type="NCBI Taxonomy" id="652676"/>
    <lineage>
        <taxon>unclassified sequences</taxon>
        <taxon>metagenomes</taxon>
        <taxon>ecological metagenomes</taxon>
    </lineage>
</organism>
<protein>
    <submittedName>
        <fullName evidence="1">Uncharacterized protein</fullName>
    </submittedName>
</protein>
<dbReference type="EMBL" id="UOEV01000005">
    <property type="protein sequence ID" value="VAW31886.1"/>
    <property type="molecule type" value="Genomic_DNA"/>
</dbReference>
<sequence length="93" mass="11078">MESLLIYLNPFYILQLHLATKLSKWEGTSYFFALHFIGWKSDHANSTIWESPTLPYWIKSANCLLHSECYFRCNLFHHERVSRQGAPIWWKGT</sequence>